<accession>A0ACC1HC10</accession>
<evidence type="ECO:0000313" key="2">
    <source>
        <dbReference type="Proteomes" id="UP001145114"/>
    </source>
</evidence>
<evidence type="ECO:0000313" key="1">
    <source>
        <dbReference type="EMBL" id="KAJ1674098.1"/>
    </source>
</evidence>
<protein>
    <submittedName>
        <fullName evidence="1">Uncharacterized protein</fullName>
    </submittedName>
</protein>
<proteinExistence type="predicted"/>
<feature type="non-terminal residue" evidence="1">
    <location>
        <position position="619"/>
    </location>
</feature>
<keyword evidence="2" id="KW-1185">Reference proteome</keyword>
<sequence length="619" mass="67017">MESRGGIQAKPQHSLPQSARQASRRLTTAVTATANTTPSRQLPAAGNGRNTVSARRRSTATAWASRGGLSRQQPSIPFPSIGGGQNETIKAPSSEFTFGMRPAFAFSPAATVARGSDGSLDWRHMQLESMPAFSPASPVLSIGTTTSSSHNHSATAYGVHGNGNTTTTASSARTIRSQHFFRSMSINVDVIPPHLDPKQLSVKSRANPQSDSPRTDLLKRELPRVRFNISIQLNVLKPGIAHRIPVLCLRPDRSAGADDDPQASLQQFCLEKAEWFLLASGNEDPGKPRSTGHGLQHNADPGGEGSPVLPPQGNASSLNSPRGPRYSAHTRSSFMRTLTLTKERIKRVTKGDRVARTLSRSNSHTSQKSAASSAGRRMSVAEPYHSDGDPDFGDPTEGAITSASRRRSASAMSFRSPAVNRTKSFFARESKVRLIDVSGSPRPKSNQLHRVSAQPDRMSPRDEGPSPTTPNAQELFDESALAYFENDQEIGYLVFVTSRVGRYNLKIRFSTHSQPHPMVKAARHTGLPSIDSSCCKYRLPIYPWEWGSVALQGLPRALSNTVKLRIPHRRVELPLPPSPSQPNAGEGVPSEATTATEDPSLLVEFYDVAQECPLPVMAG</sequence>
<reference evidence="1" key="1">
    <citation type="submission" date="2022-06" db="EMBL/GenBank/DDBJ databases">
        <title>Phylogenomic reconstructions and comparative analyses of Kickxellomycotina fungi.</title>
        <authorList>
            <person name="Reynolds N.K."/>
            <person name="Stajich J.E."/>
            <person name="Barry K."/>
            <person name="Grigoriev I.V."/>
            <person name="Crous P."/>
            <person name="Smith M.E."/>
        </authorList>
    </citation>
    <scope>NUCLEOTIDE SEQUENCE</scope>
    <source>
        <strain evidence="1">RSA 2271</strain>
    </source>
</reference>
<name>A0ACC1HC10_9FUNG</name>
<dbReference type="Proteomes" id="UP001145114">
    <property type="component" value="Unassembled WGS sequence"/>
</dbReference>
<dbReference type="EMBL" id="JAMZIH010006269">
    <property type="protein sequence ID" value="KAJ1674098.1"/>
    <property type="molecule type" value="Genomic_DNA"/>
</dbReference>
<comment type="caution">
    <text evidence="1">The sequence shown here is derived from an EMBL/GenBank/DDBJ whole genome shotgun (WGS) entry which is preliminary data.</text>
</comment>
<gene>
    <name evidence="1" type="ORF">EV182_003972</name>
</gene>
<organism evidence="1 2">
    <name type="scientific">Spiromyces aspiralis</name>
    <dbReference type="NCBI Taxonomy" id="68401"/>
    <lineage>
        <taxon>Eukaryota</taxon>
        <taxon>Fungi</taxon>
        <taxon>Fungi incertae sedis</taxon>
        <taxon>Zoopagomycota</taxon>
        <taxon>Kickxellomycotina</taxon>
        <taxon>Kickxellomycetes</taxon>
        <taxon>Kickxellales</taxon>
        <taxon>Kickxellaceae</taxon>
        <taxon>Spiromyces</taxon>
    </lineage>
</organism>